<dbReference type="SUPFAM" id="SSF53098">
    <property type="entry name" value="Ribonuclease H-like"/>
    <property type="match status" value="1"/>
</dbReference>
<reference evidence="7" key="2">
    <citation type="submission" date="2025-09" db="UniProtKB">
        <authorList>
            <consortium name="Ensembl"/>
        </authorList>
    </citation>
    <scope>IDENTIFICATION</scope>
</reference>
<dbReference type="PANTHER" id="PTHR46628:SF1">
    <property type="entry name" value="PIRNA BIOGENESIS PROTEIN EXD1"/>
    <property type="match status" value="1"/>
</dbReference>
<keyword evidence="4" id="KW-0472">Membrane</keyword>
<evidence type="ECO:0000256" key="3">
    <source>
        <dbReference type="ARBA" id="ARBA00022737"/>
    </source>
</evidence>
<dbReference type="GO" id="GO:0003676">
    <property type="term" value="F:nucleic acid binding"/>
    <property type="evidence" value="ECO:0007669"/>
    <property type="project" value="InterPro"/>
</dbReference>
<accession>A0A8C4ZN44</accession>
<dbReference type="Ensembl" id="ENSGMOT00000017561.2">
    <property type="protein sequence ID" value="ENSGMOP00000017133.2"/>
    <property type="gene ID" value="ENSGMOG00000015956.2"/>
</dbReference>
<feature type="domain" description="3'-5' exonuclease" evidence="5">
    <location>
        <begin position="151"/>
        <end position="252"/>
    </location>
</feature>
<keyword evidence="2" id="KW-0812">Transmembrane</keyword>
<reference evidence="7" key="1">
    <citation type="submission" date="2025-08" db="UniProtKB">
        <authorList>
            <consortium name="Ensembl"/>
        </authorList>
    </citation>
    <scope>IDENTIFICATION</scope>
</reference>
<dbReference type="Pfam" id="PF01612">
    <property type="entry name" value="DNA_pol_A_exo1"/>
    <property type="match status" value="1"/>
</dbReference>
<dbReference type="GO" id="GO:0034587">
    <property type="term" value="P:piRNA processing"/>
    <property type="evidence" value="ECO:0007669"/>
    <property type="project" value="TreeGrafter"/>
</dbReference>
<dbReference type="InterPro" id="IPR052144">
    <property type="entry name" value="piRNA_biogenesis_EXD1"/>
</dbReference>
<dbReference type="PANTHER" id="PTHR46628">
    <property type="entry name" value="PIRNA BIOGENESIS PROTEIN EXD1"/>
    <property type="match status" value="1"/>
</dbReference>
<dbReference type="InterPro" id="IPR036397">
    <property type="entry name" value="RNaseH_sf"/>
</dbReference>
<dbReference type="InterPro" id="IPR002562">
    <property type="entry name" value="3'-5'_exonuclease_dom"/>
</dbReference>
<dbReference type="AlphaFoldDB" id="A0A8C4ZN44"/>
<evidence type="ECO:0000256" key="4">
    <source>
        <dbReference type="ARBA" id="ARBA00022989"/>
    </source>
</evidence>
<feature type="domain" description="Notch ligand N-terminal" evidence="6">
    <location>
        <begin position="336"/>
        <end position="422"/>
    </location>
</feature>
<dbReference type="Pfam" id="PF07657">
    <property type="entry name" value="MNNL"/>
    <property type="match status" value="1"/>
</dbReference>
<keyword evidence="1" id="KW-0245">EGF-like domain</keyword>
<organism evidence="7 8">
    <name type="scientific">Gadus morhua</name>
    <name type="common">Atlantic cod</name>
    <dbReference type="NCBI Taxonomy" id="8049"/>
    <lineage>
        <taxon>Eukaryota</taxon>
        <taxon>Metazoa</taxon>
        <taxon>Chordata</taxon>
        <taxon>Craniata</taxon>
        <taxon>Vertebrata</taxon>
        <taxon>Euteleostomi</taxon>
        <taxon>Actinopterygii</taxon>
        <taxon>Neopterygii</taxon>
        <taxon>Teleostei</taxon>
        <taxon>Neoteleostei</taxon>
        <taxon>Acanthomorphata</taxon>
        <taxon>Zeiogadaria</taxon>
        <taxon>Gadariae</taxon>
        <taxon>Gadiformes</taxon>
        <taxon>Gadoidei</taxon>
        <taxon>Gadidae</taxon>
        <taxon>Gadus</taxon>
    </lineage>
</organism>
<name>A0A8C4ZN44_GADMO</name>
<keyword evidence="4" id="KW-1133">Transmembrane helix</keyword>
<protein>
    <submittedName>
        <fullName evidence="7">Delta-like protein 4</fullName>
    </submittedName>
</protein>
<dbReference type="GO" id="GO:1990923">
    <property type="term" value="C:PET complex"/>
    <property type="evidence" value="ECO:0007669"/>
    <property type="project" value="TreeGrafter"/>
</dbReference>
<proteinExistence type="predicted"/>
<sequence length="540" mass="60440">MAGDNLEFADILKRKRVKLTLKTACYFGIVQRINSNKSVTLTDVVDVKDGRKFPGVKLFFGHEIVNVEFCGETNGINGEIFIPESEGILNVEEFQPYKKNIICDNDDDADDEYVNFQVIDEFNEKFGPAVMHIKKQHVIGVAADGVESFQHGRLCWLQIATKNRVYLFDILLLGAQAFKNGLSMILQSQRMLKVVHDCRGVASSLLAQFGVKLRNVFDTQVADVMCFLSDTGGYLPDRVSTLQEVVSTYLKVPSSGLSSLRMKTMLSKEEREMWYARPCPLPLLKVMALGVIHLQPLRLVLLDAMMTEYLDRVDSYLSNSLTEPGAVGHITMVLGTGVFELDLHQFENSGGLLSNGLSCGSDCRTYFSVCLKNFQTVVSPGDCIFGRVITPVLGHDSFSLTEPRGRLRLPLLNFTWPVRKSLNITLKYDECSKYYVLAIWNCRVTEMSELCNLVEMIFSTRKCSFLKRHKPTHFGITFGQLFDVVCVLLFSLQGAFSLLIEAWHAPASDLPGGELFSTARGRCGRGCDQALVGYNVFNLL</sequence>
<dbReference type="Gene3D" id="3.30.420.10">
    <property type="entry name" value="Ribonuclease H-like superfamily/Ribonuclease H"/>
    <property type="match status" value="1"/>
</dbReference>
<keyword evidence="8" id="KW-1185">Reference proteome</keyword>
<dbReference type="GeneTree" id="ENSGT00940000157441"/>
<gene>
    <name evidence="7" type="primary">LOC115544208</name>
</gene>
<evidence type="ECO:0000256" key="1">
    <source>
        <dbReference type="ARBA" id="ARBA00022536"/>
    </source>
</evidence>
<evidence type="ECO:0000256" key="2">
    <source>
        <dbReference type="ARBA" id="ARBA00022692"/>
    </source>
</evidence>
<evidence type="ECO:0000259" key="5">
    <source>
        <dbReference type="Pfam" id="PF01612"/>
    </source>
</evidence>
<evidence type="ECO:0000259" key="6">
    <source>
        <dbReference type="Pfam" id="PF07657"/>
    </source>
</evidence>
<evidence type="ECO:0000313" key="7">
    <source>
        <dbReference type="Ensembl" id="ENSGMOP00000017133.2"/>
    </source>
</evidence>
<evidence type="ECO:0000313" key="8">
    <source>
        <dbReference type="Proteomes" id="UP000694546"/>
    </source>
</evidence>
<dbReference type="InterPro" id="IPR011651">
    <property type="entry name" value="Notch_ligand_N"/>
</dbReference>
<dbReference type="InterPro" id="IPR012337">
    <property type="entry name" value="RNaseH-like_sf"/>
</dbReference>
<dbReference type="Gene3D" id="2.60.40.3510">
    <property type="match status" value="1"/>
</dbReference>
<dbReference type="Proteomes" id="UP000694546">
    <property type="component" value="Chromosome 5"/>
</dbReference>
<keyword evidence="3" id="KW-0677">Repeat</keyword>
<dbReference type="GO" id="GO:0008408">
    <property type="term" value="F:3'-5' exonuclease activity"/>
    <property type="evidence" value="ECO:0007669"/>
    <property type="project" value="InterPro"/>
</dbReference>